<dbReference type="KEGG" id="smo:SELMODRAFT_71738"/>
<dbReference type="Gramene" id="EFJ26845">
    <property type="protein sequence ID" value="EFJ26845"/>
    <property type="gene ID" value="SELMODRAFT_71738"/>
</dbReference>
<dbReference type="InterPro" id="IPR046960">
    <property type="entry name" value="PPR_At4g14850-like_plant"/>
</dbReference>
<keyword evidence="3" id="KW-1185">Reference proteome</keyword>
<evidence type="ECO:0008006" key="4">
    <source>
        <dbReference type="Google" id="ProtNLM"/>
    </source>
</evidence>
<protein>
    <recommendedName>
        <fullName evidence="4">Pentatricopeptide repeat-containing protein</fullName>
    </recommendedName>
</protein>
<evidence type="ECO:0000313" key="2">
    <source>
        <dbReference type="EMBL" id="EFJ26845.1"/>
    </source>
</evidence>
<dbReference type="Pfam" id="PF01535">
    <property type="entry name" value="PPR"/>
    <property type="match status" value="3"/>
</dbReference>
<gene>
    <name evidence="2" type="ORF">SELMODRAFT_71738</name>
</gene>
<dbReference type="Proteomes" id="UP000001514">
    <property type="component" value="Unassembled WGS sequence"/>
</dbReference>
<feature type="non-terminal residue" evidence="2">
    <location>
        <position position="126"/>
    </location>
</feature>
<dbReference type="GO" id="GO:0009451">
    <property type="term" value="P:RNA modification"/>
    <property type="evidence" value="ECO:0007669"/>
    <property type="project" value="InterPro"/>
</dbReference>
<accession>D8RM84</accession>
<evidence type="ECO:0000313" key="3">
    <source>
        <dbReference type="Proteomes" id="UP000001514"/>
    </source>
</evidence>
<dbReference type="eggNOG" id="KOG4197">
    <property type="taxonomic scope" value="Eukaryota"/>
</dbReference>
<keyword evidence="1" id="KW-0677">Repeat</keyword>
<sequence>MVSAYAQAGHMHIAEQVFHGMRQRDIISWNTMLSGYVLNGKGLRAVRLLNELSLVEMPDEISFVSILLVCNHLGNVMDACSNFCSVTNDYGLKRIIRHYSCMVDVLGRAGYLDLAEYLIDVMPFVP</sequence>
<evidence type="ECO:0000256" key="1">
    <source>
        <dbReference type="ARBA" id="ARBA00022737"/>
    </source>
</evidence>
<dbReference type="AlphaFoldDB" id="D8RM84"/>
<dbReference type="PANTHER" id="PTHR47926">
    <property type="entry name" value="PENTATRICOPEPTIDE REPEAT-CONTAINING PROTEIN"/>
    <property type="match status" value="1"/>
</dbReference>
<dbReference type="NCBIfam" id="TIGR00756">
    <property type="entry name" value="PPR"/>
    <property type="match status" value="2"/>
</dbReference>
<reference evidence="2 3" key="1">
    <citation type="journal article" date="2011" name="Science">
        <title>The Selaginella genome identifies genetic changes associated with the evolution of vascular plants.</title>
        <authorList>
            <person name="Banks J.A."/>
            <person name="Nishiyama T."/>
            <person name="Hasebe M."/>
            <person name="Bowman J.L."/>
            <person name="Gribskov M."/>
            <person name="dePamphilis C."/>
            <person name="Albert V.A."/>
            <person name="Aono N."/>
            <person name="Aoyama T."/>
            <person name="Ambrose B.A."/>
            <person name="Ashton N.W."/>
            <person name="Axtell M.J."/>
            <person name="Barker E."/>
            <person name="Barker M.S."/>
            <person name="Bennetzen J.L."/>
            <person name="Bonawitz N.D."/>
            <person name="Chapple C."/>
            <person name="Cheng C."/>
            <person name="Correa L.G."/>
            <person name="Dacre M."/>
            <person name="DeBarry J."/>
            <person name="Dreyer I."/>
            <person name="Elias M."/>
            <person name="Engstrom E.M."/>
            <person name="Estelle M."/>
            <person name="Feng L."/>
            <person name="Finet C."/>
            <person name="Floyd S.K."/>
            <person name="Frommer W.B."/>
            <person name="Fujita T."/>
            <person name="Gramzow L."/>
            <person name="Gutensohn M."/>
            <person name="Harholt J."/>
            <person name="Hattori M."/>
            <person name="Heyl A."/>
            <person name="Hirai T."/>
            <person name="Hiwatashi Y."/>
            <person name="Ishikawa M."/>
            <person name="Iwata M."/>
            <person name="Karol K.G."/>
            <person name="Koehler B."/>
            <person name="Kolukisaoglu U."/>
            <person name="Kubo M."/>
            <person name="Kurata T."/>
            <person name="Lalonde S."/>
            <person name="Li K."/>
            <person name="Li Y."/>
            <person name="Litt A."/>
            <person name="Lyons E."/>
            <person name="Manning G."/>
            <person name="Maruyama T."/>
            <person name="Michael T.P."/>
            <person name="Mikami K."/>
            <person name="Miyazaki S."/>
            <person name="Morinaga S."/>
            <person name="Murata T."/>
            <person name="Mueller-Roeber B."/>
            <person name="Nelson D.R."/>
            <person name="Obara M."/>
            <person name="Oguri Y."/>
            <person name="Olmstead R.G."/>
            <person name="Onodera N."/>
            <person name="Petersen B.L."/>
            <person name="Pils B."/>
            <person name="Prigge M."/>
            <person name="Rensing S.A."/>
            <person name="Riano-Pachon D.M."/>
            <person name="Roberts A.W."/>
            <person name="Sato Y."/>
            <person name="Scheller H.V."/>
            <person name="Schulz B."/>
            <person name="Schulz C."/>
            <person name="Shakirov E.V."/>
            <person name="Shibagaki N."/>
            <person name="Shinohara N."/>
            <person name="Shippen D.E."/>
            <person name="Soerensen I."/>
            <person name="Sotooka R."/>
            <person name="Sugimoto N."/>
            <person name="Sugita M."/>
            <person name="Sumikawa N."/>
            <person name="Tanurdzic M."/>
            <person name="Theissen G."/>
            <person name="Ulvskov P."/>
            <person name="Wakazuki S."/>
            <person name="Weng J.K."/>
            <person name="Willats W.W."/>
            <person name="Wipf D."/>
            <person name="Wolf P.G."/>
            <person name="Yang L."/>
            <person name="Zimmer A.D."/>
            <person name="Zhu Q."/>
            <person name="Mitros T."/>
            <person name="Hellsten U."/>
            <person name="Loque D."/>
            <person name="Otillar R."/>
            <person name="Salamov A."/>
            <person name="Schmutz J."/>
            <person name="Shapiro H."/>
            <person name="Lindquist E."/>
            <person name="Lucas S."/>
            <person name="Rokhsar D."/>
            <person name="Grigoriev I.V."/>
        </authorList>
    </citation>
    <scope>NUCLEOTIDE SEQUENCE [LARGE SCALE GENOMIC DNA]</scope>
</reference>
<dbReference type="InterPro" id="IPR002885">
    <property type="entry name" value="PPR_rpt"/>
</dbReference>
<proteinExistence type="predicted"/>
<dbReference type="GO" id="GO:0003723">
    <property type="term" value="F:RNA binding"/>
    <property type="evidence" value="ECO:0007669"/>
    <property type="project" value="InterPro"/>
</dbReference>
<dbReference type="InParanoid" id="D8RM84"/>
<dbReference type="HOGENOM" id="CLU_002706_0_0_1"/>
<name>D8RM84_SELML</name>
<dbReference type="Gene3D" id="1.25.40.10">
    <property type="entry name" value="Tetratricopeptide repeat domain"/>
    <property type="match status" value="2"/>
</dbReference>
<dbReference type="EMBL" id="GL377583">
    <property type="protein sequence ID" value="EFJ26845.1"/>
    <property type="molecule type" value="Genomic_DNA"/>
</dbReference>
<organism evidence="3">
    <name type="scientific">Selaginella moellendorffii</name>
    <name type="common">Spikemoss</name>
    <dbReference type="NCBI Taxonomy" id="88036"/>
    <lineage>
        <taxon>Eukaryota</taxon>
        <taxon>Viridiplantae</taxon>
        <taxon>Streptophyta</taxon>
        <taxon>Embryophyta</taxon>
        <taxon>Tracheophyta</taxon>
        <taxon>Lycopodiopsida</taxon>
        <taxon>Selaginellales</taxon>
        <taxon>Selaginellaceae</taxon>
        <taxon>Selaginella</taxon>
    </lineage>
</organism>
<dbReference type="InterPro" id="IPR011990">
    <property type="entry name" value="TPR-like_helical_dom_sf"/>
</dbReference>